<organism evidence="1 2">
    <name type="scientific">Candidatus Collierbacteria bacterium CG09_land_8_20_14_0_10_46_12</name>
    <dbReference type="NCBI Taxonomy" id="1974533"/>
    <lineage>
        <taxon>Bacteria</taxon>
        <taxon>Candidatus Collieribacteriota</taxon>
    </lineage>
</organism>
<sequence length="210" mass="22873">EGVEMLKTQSVDTSTGYDSILEHATLTELSEAQTRWLKIQKDRMVRRSKLDSMWESVPKAAVASAGAFAGMFAFQFLGNHFHEVITKLGIDLGDAKTQLQYAQEALKATGDPANFVDPEYARTHQEWSQQAGQYNVAVDQQNIAELGKELFKGKLKEVASYGMTYLSGLTTLATSGFAAIKLGGGALTPFFGGSKVARMTGLVEDQPNIQ</sequence>
<dbReference type="EMBL" id="PEYY01000037">
    <property type="protein sequence ID" value="PIS18134.1"/>
    <property type="molecule type" value="Genomic_DNA"/>
</dbReference>
<name>A0A2H0WZQ8_9BACT</name>
<protein>
    <submittedName>
        <fullName evidence="1">Uncharacterized protein</fullName>
    </submittedName>
</protein>
<evidence type="ECO:0000313" key="2">
    <source>
        <dbReference type="Proteomes" id="UP000229574"/>
    </source>
</evidence>
<proteinExistence type="predicted"/>
<dbReference type="Proteomes" id="UP000229574">
    <property type="component" value="Unassembled WGS sequence"/>
</dbReference>
<comment type="caution">
    <text evidence="1">The sequence shown here is derived from an EMBL/GenBank/DDBJ whole genome shotgun (WGS) entry which is preliminary data.</text>
</comment>
<feature type="non-terminal residue" evidence="1">
    <location>
        <position position="1"/>
    </location>
</feature>
<gene>
    <name evidence="1" type="ORF">COT54_00905</name>
</gene>
<evidence type="ECO:0000313" key="1">
    <source>
        <dbReference type="EMBL" id="PIS18134.1"/>
    </source>
</evidence>
<dbReference type="AlphaFoldDB" id="A0A2H0WZQ8"/>
<accession>A0A2H0WZQ8</accession>
<reference evidence="2" key="1">
    <citation type="submission" date="2017-09" db="EMBL/GenBank/DDBJ databases">
        <title>Depth-based differentiation of microbial function through sediment-hosted aquifers and enrichment of novel symbionts in the deep terrestrial subsurface.</title>
        <authorList>
            <person name="Probst A.J."/>
            <person name="Ladd B."/>
            <person name="Jarett J.K."/>
            <person name="Geller-Mcgrath D.E."/>
            <person name="Sieber C.M.K."/>
            <person name="Emerson J.B."/>
            <person name="Anantharaman K."/>
            <person name="Thomas B.C."/>
            <person name="Malmstrom R."/>
            <person name="Stieglmeier M."/>
            <person name="Klingl A."/>
            <person name="Woyke T."/>
            <person name="Ryan C.M."/>
            <person name="Banfield J.F."/>
        </authorList>
    </citation>
    <scope>NUCLEOTIDE SEQUENCE [LARGE SCALE GENOMIC DNA]</scope>
</reference>